<dbReference type="GO" id="GO:0006351">
    <property type="term" value="P:DNA-templated transcription"/>
    <property type="evidence" value="ECO:0007669"/>
    <property type="project" value="InterPro"/>
</dbReference>
<evidence type="ECO:0000259" key="5">
    <source>
        <dbReference type="PROSITE" id="PS51806"/>
    </source>
</evidence>
<dbReference type="PANTHER" id="PTHR47640">
    <property type="entry name" value="TRNA SELENOCYSTEINE 1-ASSOCIATED PROTEIN 1-RELATED-RELATED"/>
    <property type="match status" value="1"/>
</dbReference>
<evidence type="ECO:0000259" key="4">
    <source>
        <dbReference type="PROSITE" id="PS50102"/>
    </source>
</evidence>
<dbReference type="SUPFAM" id="SSF54928">
    <property type="entry name" value="RNA-binding domain, RBD"/>
    <property type="match status" value="1"/>
</dbReference>
<dbReference type="InterPro" id="IPR012677">
    <property type="entry name" value="Nucleotide-bd_a/b_plait_sf"/>
</dbReference>
<proteinExistence type="predicted"/>
<dbReference type="GO" id="GO:0003729">
    <property type="term" value="F:mRNA binding"/>
    <property type="evidence" value="ECO:0007669"/>
    <property type="project" value="InterPro"/>
</dbReference>
<dbReference type="Pfam" id="PF00076">
    <property type="entry name" value="RRM_1"/>
    <property type="match status" value="2"/>
</dbReference>
<evidence type="ECO:0000256" key="1">
    <source>
        <dbReference type="ARBA" id="ARBA00022664"/>
    </source>
</evidence>
<dbReference type="SMART" id="SM00360">
    <property type="entry name" value="RRM"/>
    <property type="match status" value="2"/>
</dbReference>
<dbReference type="Proteomes" id="UP000467841">
    <property type="component" value="Unassembled WGS sequence"/>
</dbReference>
<keyword evidence="1" id="KW-0507">mRNA processing</keyword>
<keyword evidence="7" id="KW-1185">Reference proteome</keyword>
<organism evidence="6 7">
    <name type="scientific">Microthlaspi erraticum</name>
    <dbReference type="NCBI Taxonomy" id="1685480"/>
    <lineage>
        <taxon>Eukaryota</taxon>
        <taxon>Viridiplantae</taxon>
        <taxon>Streptophyta</taxon>
        <taxon>Embryophyta</taxon>
        <taxon>Tracheophyta</taxon>
        <taxon>Spermatophyta</taxon>
        <taxon>Magnoliopsida</taxon>
        <taxon>eudicotyledons</taxon>
        <taxon>Gunneridae</taxon>
        <taxon>Pentapetalae</taxon>
        <taxon>rosids</taxon>
        <taxon>malvids</taxon>
        <taxon>Brassicales</taxon>
        <taxon>Brassicaceae</taxon>
        <taxon>Coluteocarpeae</taxon>
        <taxon>Microthlaspi</taxon>
    </lineage>
</organism>
<dbReference type="PANTHER" id="PTHR47640:SF48">
    <property type="entry name" value="POLYADENYLATE-BINDING PROTEIN RBP45B"/>
    <property type="match status" value="1"/>
</dbReference>
<evidence type="ECO:0000313" key="7">
    <source>
        <dbReference type="Proteomes" id="UP000467841"/>
    </source>
</evidence>
<dbReference type="InterPro" id="IPR035979">
    <property type="entry name" value="RBD_domain_sf"/>
</dbReference>
<dbReference type="Pfam" id="PF14144">
    <property type="entry name" value="DOG1"/>
    <property type="match status" value="1"/>
</dbReference>
<dbReference type="InterPro" id="IPR000504">
    <property type="entry name" value="RRM_dom"/>
</dbReference>
<feature type="domain" description="DOG1" evidence="5">
    <location>
        <begin position="4"/>
        <end position="240"/>
    </location>
</feature>
<dbReference type="PROSITE" id="PS50102">
    <property type="entry name" value="RRM"/>
    <property type="match status" value="1"/>
</dbReference>
<evidence type="ECO:0000256" key="3">
    <source>
        <dbReference type="PROSITE-ProRule" id="PRU00176"/>
    </source>
</evidence>
<comment type="caution">
    <text evidence="6">The sequence shown here is derived from an EMBL/GenBank/DDBJ whole genome shotgun (WGS) entry which is preliminary data.</text>
</comment>
<keyword evidence="2 3" id="KW-0694">RNA-binding</keyword>
<dbReference type="InterPro" id="IPR050825">
    <property type="entry name" value="RBM42_RBP45_47-like"/>
</dbReference>
<reference evidence="6" key="1">
    <citation type="submission" date="2020-01" db="EMBL/GenBank/DDBJ databases">
        <authorList>
            <person name="Mishra B."/>
        </authorList>
    </citation>
    <scope>NUCLEOTIDE SEQUENCE [LARGE SCALE GENOMIC DNA]</scope>
</reference>
<dbReference type="OrthoDB" id="1105421at2759"/>
<name>A0A6D2LIM1_9BRAS</name>
<sequence>MSQSSYFDGFYVKWSTTVSKICLPLLSSAVTANALSGNVNSVLNILEIYYEALNSKAKNDPNTIPYLLFPSWRKSFETPLLFLGDIHPYLLTRLLRSLITRANQDSGESTDELLKKIEEIEDETGTNVSDLLDRMSKAQIHFADRFSENWVSSYHSPEKKQSKTSMEMAASMAVDYAAKEETMELVKIFVDANRLRKKLISAIVKATSKSHHLALAALFLEGLCRFYLNSRDLDTAKPVQALPSPVLLLPPNQTEPVMIQQLTTEPVQALLSPVPPDDRTLRMEDVPYYMDSGLLKSWFAQSGGVVSANVIRYCDNETGQIKRLGKIVFGTWAAANRALKLYNNTPIPYLFPIPVQVFRLTWCNKRSEYAIFVGNLNGDVTAYALGEMFRVHYQSVRAAKIAIDNETGRGRGYGFVSFSDKNEQIRALGEMDGLCFINRFMKIGPAFGIYDLSLQFSSLVWDN</sequence>
<dbReference type="GO" id="GO:0006397">
    <property type="term" value="P:mRNA processing"/>
    <property type="evidence" value="ECO:0007669"/>
    <property type="project" value="UniProtKB-KW"/>
</dbReference>
<dbReference type="GO" id="GO:0043565">
    <property type="term" value="F:sequence-specific DNA binding"/>
    <property type="evidence" value="ECO:0007669"/>
    <property type="project" value="InterPro"/>
</dbReference>
<dbReference type="Gene3D" id="3.30.70.330">
    <property type="match status" value="2"/>
</dbReference>
<evidence type="ECO:0000256" key="2">
    <source>
        <dbReference type="ARBA" id="ARBA00022884"/>
    </source>
</evidence>
<evidence type="ECO:0008006" key="8">
    <source>
        <dbReference type="Google" id="ProtNLM"/>
    </source>
</evidence>
<gene>
    <name evidence="6" type="ORF">MERR_LOCUS47318</name>
</gene>
<dbReference type="AlphaFoldDB" id="A0A6D2LIM1"/>
<protein>
    <recommendedName>
        <fullName evidence="8">RRM domain-containing protein</fullName>
    </recommendedName>
</protein>
<evidence type="ECO:0000313" key="6">
    <source>
        <dbReference type="EMBL" id="CAA7060082.1"/>
    </source>
</evidence>
<accession>A0A6D2LIM1</accession>
<dbReference type="InterPro" id="IPR025422">
    <property type="entry name" value="TGA_domain"/>
</dbReference>
<feature type="domain" description="RRM" evidence="4">
    <location>
        <begin position="369"/>
        <end position="448"/>
    </location>
</feature>
<dbReference type="GO" id="GO:0005829">
    <property type="term" value="C:cytosol"/>
    <property type="evidence" value="ECO:0007669"/>
    <property type="project" value="TreeGrafter"/>
</dbReference>
<dbReference type="PROSITE" id="PS51806">
    <property type="entry name" value="DOG1"/>
    <property type="match status" value="1"/>
</dbReference>
<dbReference type="EMBL" id="CACVBM020001817">
    <property type="protein sequence ID" value="CAA7060082.1"/>
    <property type="molecule type" value="Genomic_DNA"/>
</dbReference>